<dbReference type="InterPro" id="IPR017853">
    <property type="entry name" value="GH"/>
</dbReference>
<evidence type="ECO:0000313" key="18">
    <source>
        <dbReference type="RefSeq" id="XP_022830560.1"/>
    </source>
</evidence>
<reference evidence="18" key="1">
    <citation type="submission" date="2025-08" db="UniProtKB">
        <authorList>
            <consortium name="RefSeq"/>
        </authorList>
    </citation>
    <scope>IDENTIFICATION</scope>
    <source>
        <strain evidence="18">Ishihara</strain>
        <tissue evidence="18">Whole body</tissue>
    </source>
</reference>
<evidence type="ECO:0000256" key="11">
    <source>
        <dbReference type="ARBA" id="ARBA00052085"/>
    </source>
</evidence>
<dbReference type="Proteomes" id="UP000301870">
    <property type="component" value="Chromosome 29"/>
</dbReference>
<dbReference type="PROSITE" id="PS00653">
    <property type="entry name" value="GLYCOSYL_HYDROL_F1_2"/>
    <property type="match status" value="1"/>
</dbReference>
<evidence type="ECO:0000256" key="8">
    <source>
        <dbReference type="ARBA" id="ARBA00050809"/>
    </source>
</evidence>
<name>A0A9J7EGR8_SPOLT</name>
<dbReference type="InterPro" id="IPR001360">
    <property type="entry name" value="Glyco_hydro_1"/>
</dbReference>
<keyword evidence="4" id="KW-0378">Hydrolase</keyword>
<evidence type="ECO:0000256" key="9">
    <source>
        <dbReference type="ARBA" id="ARBA00051414"/>
    </source>
</evidence>
<dbReference type="SUPFAM" id="SSF51445">
    <property type="entry name" value="(Trans)glycosidases"/>
    <property type="match status" value="1"/>
</dbReference>
<evidence type="ECO:0000256" key="16">
    <source>
        <dbReference type="ARBA" id="ARBA00083229"/>
    </source>
</evidence>
<comment type="catalytic activity">
    <reaction evidence="7">
        <text>beta-D-galactosyl-(1&lt;-&gt;1)-sphing-4-enine + H2O = sphing-4-enine + D-galactose</text>
        <dbReference type="Rhea" id="RHEA:43908"/>
        <dbReference type="ChEBI" id="CHEBI:4139"/>
        <dbReference type="ChEBI" id="CHEBI:15377"/>
        <dbReference type="ChEBI" id="CHEBI:57756"/>
        <dbReference type="ChEBI" id="CHEBI:57934"/>
    </reaction>
    <physiologicalReaction direction="left-to-right" evidence="7">
        <dbReference type="Rhea" id="RHEA:43909"/>
    </physiologicalReaction>
</comment>
<dbReference type="PRINTS" id="PR00131">
    <property type="entry name" value="GLHYDRLASE1"/>
</dbReference>
<evidence type="ECO:0000256" key="4">
    <source>
        <dbReference type="ARBA" id="ARBA00022801"/>
    </source>
</evidence>
<evidence type="ECO:0000256" key="12">
    <source>
        <dbReference type="ARBA" id="ARBA00060858"/>
    </source>
</evidence>
<sequence>MPINMFRRLGGLAILHGYIMKLLVLLLCSAVAVTYGKVRQGRKFPDDFVFGVATASYQIEGAWDEDGKSENIWDYLVHNNPDAIVDRSTGDVACDSYHKYKRDVEMMRELGIDSYRFSLSWSRILPSGFANHVNEAGVQFYNNLIDELLKYNIDPIITLYHWDLPQKLQDLGGWLNPLVVDWFEDYARVVYESFSDRVKSFITINEPGQVCYDGYGTDIKAPLLNATGIGEYICARHIALAHAKAYHLYNNVYKPKYGGVCGYTFAMDSVAPLTDSEEDKYAAELMTQHQWAIYSDPVFSKDGGFPKELLELVAKKSAAQGFPRSRLIDFTEEEKAYIRGTSDFYGVNHYTGSLVSSSLYTSQYAVPSSLDDIEVGQMIPDDWLQSASAWFQKMPDSMYITLKLIQKRYGDLPIYITENGWSSYGGIDDDDRVDYYRSALEGVLDALDDGLNIKGYYAWSLMDNFEWLAGYTERFGLYQVDYDDPELTRTPRKSAFVYKHIIKTRMIDPDYEPETNVMTIDEGH</sequence>
<dbReference type="InterPro" id="IPR033132">
    <property type="entry name" value="GH_1_N_CS"/>
</dbReference>
<accession>A0A9J7EGR8</accession>
<organism evidence="17 18">
    <name type="scientific">Spodoptera litura</name>
    <name type="common">Asian cotton leafworm</name>
    <dbReference type="NCBI Taxonomy" id="69820"/>
    <lineage>
        <taxon>Eukaryota</taxon>
        <taxon>Metazoa</taxon>
        <taxon>Ecdysozoa</taxon>
        <taxon>Arthropoda</taxon>
        <taxon>Hexapoda</taxon>
        <taxon>Insecta</taxon>
        <taxon>Pterygota</taxon>
        <taxon>Neoptera</taxon>
        <taxon>Endopterygota</taxon>
        <taxon>Lepidoptera</taxon>
        <taxon>Glossata</taxon>
        <taxon>Ditrysia</taxon>
        <taxon>Noctuoidea</taxon>
        <taxon>Noctuidae</taxon>
        <taxon>Amphipyrinae</taxon>
        <taxon>Spodoptera</taxon>
    </lineage>
</organism>
<dbReference type="Pfam" id="PF00232">
    <property type="entry name" value="Glyco_hydro_1"/>
    <property type="match status" value="1"/>
</dbReference>
<dbReference type="EC" id="3.2.1.46" evidence="2"/>
<dbReference type="GO" id="GO:0004336">
    <property type="term" value="F:galactosylceramidase activity"/>
    <property type="evidence" value="ECO:0007669"/>
    <property type="project" value="UniProtKB-EC"/>
</dbReference>
<dbReference type="FunFam" id="3.20.20.80:FF:000011">
    <property type="entry name" value="Cytosolic beta-glucosidase"/>
    <property type="match status" value="1"/>
</dbReference>
<evidence type="ECO:0000256" key="1">
    <source>
        <dbReference type="ARBA" id="ARBA00000448"/>
    </source>
</evidence>
<evidence type="ECO:0000256" key="2">
    <source>
        <dbReference type="ARBA" id="ARBA00012657"/>
    </source>
</evidence>
<comment type="catalytic activity">
    <reaction evidence="11">
        <text>beta-D-glucosyl-(1&lt;-&gt;1)-sphing-4-enine + H2O = sphing-4-enine + D-glucose</text>
        <dbReference type="Rhea" id="RHEA:59288"/>
        <dbReference type="ChEBI" id="CHEBI:4167"/>
        <dbReference type="ChEBI" id="CHEBI:15377"/>
        <dbReference type="ChEBI" id="CHEBI:57756"/>
        <dbReference type="ChEBI" id="CHEBI:83992"/>
    </reaction>
    <physiologicalReaction direction="left-to-right" evidence="11">
        <dbReference type="Rhea" id="RHEA:59289"/>
    </physiologicalReaction>
</comment>
<dbReference type="GO" id="GO:0008422">
    <property type="term" value="F:beta-glucosidase activity"/>
    <property type="evidence" value="ECO:0007669"/>
    <property type="project" value="UniProtKB-EC"/>
</dbReference>
<comment type="catalytic activity">
    <reaction evidence="6">
        <text>a beta-D-galactosyl-(1&lt;-&gt;1')-N-acylsphing-4-enine + H2O = an N-acylsphing-4-enine + D-galactose</text>
        <dbReference type="Rhea" id="RHEA:14297"/>
        <dbReference type="ChEBI" id="CHEBI:4139"/>
        <dbReference type="ChEBI" id="CHEBI:15377"/>
        <dbReference type="ChEBI" id="CHEBI:18390"/>
        <dbReference type="ChEBI" id="CHEBI:52639"/>
        <dbReference type="EC" id="3.2.1.46"/>
    </reaction>
    <physiologicalReaction direction="left-to-right" evidence="6">
        <dbReference type="Rhea" id="RHEA:14298"/>
    </physiologicalReaction>
</comment>
<dbReference type="GeneID" id="111359307"/>
<keyword evidence="5" id="KW-0326">Glycosidase</keyword>
<keyword evidence="17" id="KW-1185">Reference proteome</keyword>
<gene>
    <name evidence="18" type="primary">LOC111359307</name>
</gene>
<dbReference type="RefSeq" id="XP_022830560.1">
    <property type="nucleotide sequence ID" value="XM_022974792.1"/>
</dbReference>
<comment type="catalytic activity">
    <reaction evidence="10">
        <text>beta-D-glucosyl-(1&lt;-&gt;1)-N-octadecanoylsphing-4-enine + H2O = N-octadecanoylsphing-4-enine + D-glucose</text>
        <dbReference type="Rhea" id="RHEA:59284"/>
        <dbReference type="ChEBI" id="CHEBI:4167"/>
        <dbReference type="ChEBI" id="CHEBI:15377"/>
        <dbReference type="ChEBI" id="CHEBI:72961"/>
        <dbReference type="ChEBI" id="CHEBI:84719"/>
    </reaction>
    <physiologicalReaction direction="left-to-right" evidence="10">
        <dbReference type="Rhea" id="RHEA:59285"/>
    </physiologicalReaction>
</comment>
<evidence type="ECO:0000256" key="7">
    <source>
        <dbReference type="ARBA" id="ARBA00048813"/>
    </source>
</evidence>
<protein>
    <recommendedName>
        <fullName evidence="13">Cytosolic beta-glucosidase</fullName>
        <ecNumber evidence="3">3.2.1.21</ecNumber>
        <ecNumber evidence="2">3.2.1.46</ecNumber>
    </recommendedName>
    <alternativeName>
        <fullName evidence="14">Cytosolic galactosylceramidase</fullName>
    </alternativeName>
    <alternativeName>
        <fullName evidence="16">Cytosolic glucosylceramidase</fullName>
    </alternativeName>
    <alternativeName>
        <fullName evidence="15">Cytosolic glycosylceramidase</fullName>
    </alternativeName>
</protein>
<comment type="similarity">
    <text evidence="12">Belongs to the glycosyl hydrolase 1 family. Klotho subfamily.</text>
</comment>
<evidence type="ECO:0000256" key="3">
    <source>
        <dbReference type="ARBA" id="ARBA00012744"/>
    </source>
</evidence>
<dbReference type="EC" id="3.2.1.21" evidence="3"/>
<dbReference type="PANTHER" id="PTHR10353">
    <property type="entry name" value="GLYCOSYL HYDROLASE"/>
    <property type="match status" value="1"/>
</dbReference>
<evidence type="ECO:0000256" key="6">
    <source>
        <dbReference type="ARBA" id="ARBA00033698"/>
    </source>
</evidence>
<comment type="catalytic activity">
    <reaction evidence="9">
        <text>a beta-D-xylosyl-(1&lt;-&gt;1')-N-acylsphing-4-enine + cholesterol = cholesteryl 3-beta-D-xyloside + an N-acylsphing-4-enine</text>
        <dbReference type="Rhea" id="RHEA:70239"/>
        <dbReference type="ChEBI" id="CHEBI:16113"/>
        <dbReference type="ChEBI" id="CHEBI:52639"/>
        <dbReference type="ChEBI" id="CHEBI:189067"/>
        <dbReference type="ChEBI" id="CHEBI:189068"/>
    </reaction>
    <physiologicalReaction direction="left-to-right" evidence="9">
        <dbReference type="Rhea" id="RHEA:70240"/>
    </physiologicalReaction>
    <physiologicalReaction direction="right-to-left" evidence="9">
        <dbReference type="Rhea" id="RHEA:70241"/>
    </physiologicalReaction>
</comment>
<evidence type="ECO:0000313" key="17">
    <source>
        <dbReference type="Proteomes" id="UP000301870"/>
    </source>
</evidence>
<dbReference type="KEGG" id="sliu:111359307"/>
<dbReference type="GO" id="GO:0016052">
    <property type="term" value="P:carbohydrate catabolic process"/>
    <property type="evidence" value="ECO:0007669"/>
    <property type="project" value="UniProtKB-ARBA"/>
</dbReference>
<dbReference type="AlphaFoldDB" id="A0A9J7EGR8"/>
<dbReference type="OrthoDB" id="65569at2759"/>
<evidence type="ECO:0000256" key="14">
    <source>
        <dbReference type="ARBA" id="ARBA00079026"/>
    </source>
</evidence>
<dbReference type="Gene3D" id="3.20.20.80">
    <property type="entry name" value="Glycosidases"/>
    <property type="match status" value="1"/>
</dbReference>
<evidence type="ECO:0000256" key="15">
    <source>
        <dbReference type="ARBA" id="ARBA00081896"/>
    </source>
</evidence>
<comment type="catalytic activity">
    <reaction evidence="8">
        <text>beta-D-galactosyl-(1&lt;-&gt;1')-N-octadecanoylsphing-4-enine + H2O = N-octadecanoylsphing-4-enine + D-galactose</text>
        <dbReference type="Rhea" id="RHEA:59292"/>
        <dbReference type="ChEBI" id="CHEBI:4139"/>
        <dbReference type="ChEBI" id="CHEBI:15377"/>
        <dbReference type="ChEBI" id="CHEBI:72961"/>
        <dbReference type="ChEBI" id="CHEBI:84720"/>
    </reaction>
    <physiologicalReaction direction="left-to-right" evidence="8">
        <dbReference type="Rhea" id="RHEA:59293"/>
    </physiologicalReaction>
</comment>
<comment type="catalytic activity">
    <reaction evidence="1">
        <text>Hydrolysis of terminal, non-reducing beta-D-glucosyl residues with release of beta-D-glucose.</text>
        <dbReference type="EC" id="3.2.1.21"/>
    </reaction>
</comment>
<evidence type="ECO:0000256" key="13">
    <source>
        <dbReference type="ARBA" id="ARBA00068094"/>
    </source>
</evidence>
<dbReference type="PANTHER" id="PTHR10353:SF36">
    <property type="entry name" value="LP05116P"/>
    <property type="match status" value="1"/>
</dbReference>
<evidence type="ECO:0000256" key="10">
    <source>
        <dbReference type="ARBA" id="ARBA00051666"/>
    </source>
</evidence>
<proteinExistence type="inferred from homology"/>
<evidence type="ECO:0000256" key="5">
    <source>
        <dbReference type="ARBA" id="ARBA00023295"/>
    </source>
</evidence>